<evidence type="ECO:0000313" key="1">
    <source>
        <dbReference type="EMBL" id="SFB96842.1"/>
    </source>
</evidence>
<reference evidence="1 2" key="1">
    <citation type="submission" date="2016-10" db="EMBL/GenBank/DDBJ databases">
        <authorList>
            <person name="de Groot N.N."/>
        </authorList>
    </citation>
    <scope>NUCLEOTIDE SEQUENCE [LARGE SCALE GENOMIC DNA]</scope>
    <source>
        <strain evidence="1 2">DSM 6059</strain>
    </source>
</reference>
<dbReference type="Proteomes" id="UP000198862">
    <property type="component" value="Unassembled WGS sequence"/>
</dbReference>
<protein>
    <submittedName>
        <fullName evidence="1">Uncharacterized protein</fullName>
    </submittedName>
</protein>
<name>A0A1I1FCY2_9GAMM</name>
<dbReference type="STRING" id="1123010.SAMN02745724_00578"/>
<evidence type="ECO:0000313" key="2">
    <source>
        <dbReference type="Proteomes" id="UP000198862"/>
    </source>
</evidence>
<accession>A0A1I1FCY2</accession>
<proteinExistence type="predicted"/>
<dbReference type="EMBL" id="FOLO01000003">
    <property type="protein sequence ID" value="SFB96842.1"/>
    <property type="molecule type" value="Genomic_DNA"/>
</dbReference>
<dbReference type="AlphaFoldDB" id="A0A1I1FCY2"/>
<organism evidence="1 2">
    <name type="scientific">Pseudoalteromonas denitrificans DSM 6059</name>
    <dbReference type="NCBI Taxonomy" id="1123010"/>
    <lineage>
        <taxon>Bacteria</taxon>
        <taxon>Pseudomonadati</taxon>
        <taxon>Pseudomonadota</taxon>
        <taxon>Gammaproteobacteria</taxon>
        <taxon>Alteromonadales</taxon>
        <taxon>Pseudoalteromonadaceae</taxon>
        <taxon>Pseudoalteromonas</taxon>
    </lineage>
</organism>
<dbReference type="OrthoDB" id="6696169at2"/>
<dbReference type="RefSeq" id="WP_091979751.1">
    <property type="nucleotide sequence ID" value="NZ_FOLO01000003.1"/>
</dbReference>
<sequence length="233" mass="26991">MKYLIIVSFGVLLLISKNIKADGMVVDKVYHPYVLPNETEFEWRVLSRQNEGENILSQRIGYGHAISETVTIEGYLIGERDGDGDFGLQAYEVETRIQLVEQGRYWADWGVLIEVEKEHQKENYEFTSGILFEKEINKTSLALNAFLVYEWGSDIKDEIEVEFRAQYRYRWKPQFQPSIELYTGEDFVGIGPGFMGLQRFIGQKQLKWEAGFITEVGGGGKDHSFHFALEYEF</sequence>
<keyword evidence="2" id="KW-1185">Reference proteome</keyword>
<gene>
    <name evidence="1" type="ORF">SAMN02745724_00578</name>
</gene>